<evidence type="ECO:0000256" key="1">
    <source>
        <dbReference type="ARBA" id="ARBA00004123"/>
    </source>
</evidence>
<dbReference type="InterPro" id="IPR036864">
    <property type="entry name" value="Zn2-C6_fun-type_DNA-bd_sf"/>
</dbReference>
<dbReference type="GO" id="GO:0005634">
    <property type="term" value="C:nucleus"/>
    <property type="evidence" value="ECO:0007669"/>
    <property type="project" value="UniProtKB-SubCell"/>
</dbReference>
<dbReference type="InterPro" id="IPR007219">
    <property type="entry name" value="XnlR_reg_dom"/>
</dbReference>
<dbReference type="Pfam" id="PF00172">
    <property type="entry name" value="Zn_clus"/>
    <property type="match status" value="1"/>
</dbReference>
<comment type="subcellular location">
    <subcellularLocation>
        <location evidence="1">Nucleus</location>
    </subcellularLocation>
</comment>
<reference evidence="5" key="2">
    <citation type="submission" date="2023-06" db="EMBL/GenBank/DDBJ databases">
        <authorList>
            <consortium name="Lawrence Berkeley National Laboratory"/>
            <person name="Haridas S."/>
            <person name="Hensen N."/>
            <person name="Bonometti L."/>
            <person name="Westerberg I."/>
            <person name="Brannstrom I.O."/>
            <person name="Guillou S."/>
            <person name="Cros-Aarteil S."/>
            <person name="Calhoun S."/>
            <person name="Kuo A."/>
            <person name="Mondo S."/>
            <person name="Pangilinan J."/>
            <person name="Riley R."/>
            <person name="Labutti K."/>
            <person name="Andreopoulos B."/>
            <person name="Lipzen A."/>
            <person name="Chen C."/>
            <person name="Yanf M."/>
            <person name="Daum C."/>
            <person name="Ng V."/>
            <person name="Clum A."/>
            <person name="Steindorff A."/>
            <person name="Ohm R."/>
            <person name="Martin F."/>
            <person name="Silar P."/>
            <person name="Natvig D."/>
            <person name="Lalanne C."/>
            <person name="Gautier V."/>
            <person name="Ament-Velasquez S.L."/>
            <person name="Kruys A."/>
            <person name="Hutchinson M.I."/>
            <person name="Powell A.J."/>
            <person name="Barry K."/>
            <person name="Miller A.N."/>
            <person name="Grigoriev I.V."/>
            <person name="Debuchy R."/>
            <person name="Gladieux P."/>
            <person name="Thoren M.H."/>
            <person name="Johannesson H."/>
        </authorList>
    </citation>
    <scope>NUCLEOTIDE SEQUENCE</scope>
    <source>
        <strain evidence="5">CBS 958.72</strain>
    </source>
</reference>
<dbReference type="GO" id="GO:0000981">
    <property type="term" value="F:DNA-binding transcription factor activity, RNA polymerase II-specific"/>
    <property type="evidence" value="ECO:0007669"/>
    <property type="project" value="InterPro"/>
</dbReference>
<dbReference type="InterPro" id="IPR050613">
    <property type="entry name" value="Sec_Metabolite_Reg"/>
</dbReference>
<comment type="caution">
    <text evidence="5">The sequence shown here is derived from an EMBL/GenBank/DDBJ whole genome shotgun (WGS) entry which is preliminary data.</text>
</comment>
<dbReference type="SUPFAM" id="SSF57701">
    <property type="entry name" value="Zn2/Cys6 DNA-binding domain"/>
    <property type="match status" value="1"/>
</dbReference>
<evidence type="ECO:0000259" key="4">
    <source>
        <dbReference type="PROSITE" id="PS50048"/>
    </source>
</evidence>
<dbReference type="GO" id="GO:0008270">
    <property type="term" value="F:zinc ion binding"/>
    <property type="evidence" value="ECO:0007669"/>
    <property type="project" value="InterPro"/>
</dbReference>
<dbReference type="GO" id="GO:0006351">
    <property type="term" value="P:DNA-templated transcription"/>
    <property type="evidence" value="ECO:0007669"/>
    <property type="project" value="InterPro"/>
</dbReference>
<dbReference type="CDD" id="cd12148">
    <property type="entry name" value="fungal_TF_MHR"/>
    <property type="match status" value="1"/>
</dbReference>
<dbReference type="SMART" id="SM00066">
    <property type="entry name" value="GAL4"/>
    <property type="match status" value="1"/>
</dbReference>
<proteinExistence type="predicted"/>
<evidence type="ECO:0000313" key="6">
    <source>
        <dbReference type="Proteomes" id="UP001287356"/>
    </source>
</evidence>
<evidence type="ECO:0000256" key="3">
    <source>
        <dbReference type="ARBA" id="ARBA00023242"/>
    </source>
</evidence>
<dbReference type="PROSITE" id="PS50048">
    <property type="entry name" value="ZN2_CY6_FUNGAL_2"/>
    <property type="match status" value="1"/>
</dbReference>
<dbReference type="PANTHER" id="PTHR31001:SF85">
    <property type="entry name" value="ZN(II)2CYS6 TRANSCRIPTION FACTOR (EUROFUNG)"/>
    <property type="match status" value="1"/>
</dbReference>
<feature type="domain" description="Zn(2)-C6 fungal-type" evidence="4">
    <location>
        <begin position="4"/>
        <end position="34"/>
    </location>
</feature>
<evidence type="ECO:0000313" key="5">
    <source>
        <dbReference type="EMBL" id="KAK3379123.1"/>
    </source>
</evidence>
<dbReference type="Pfam" id="PF04082">
    <property type="entry name" value="Fungal_trans"/>
    <property type="match status" value="1"/>
</dbReference>
<keyword evidence="2" id="KW-0479">Metal-binding</keyword>
<gene>
    <name evidence="5" type="ORF">B0T24DRAFT_520204</name>
</gene>
<dbReference type="PANTHER" id="PTHR31001">
    <property type="entry name" value="UNCHARACTERIZED TRANSCRIPTIONAL REGULATORY PROTEIN"/>
    <property type="match status" value="1"/>
</dbReference>
<reference evidence="5" key="1">
    <citation type="journal article" date="2023" name="Mol. Phylogenet. Evol.">
        <title>Genome-scale phylogeny and comparative genomics of the fungal order Sordariales.</title>
        <authorList>
            <person name="Hensen N."/>
            <person name="Bonometti L."/>
            <person name="Westerberg I."/>
            <person name="Brannstrom I.O."/>
            <person name="Guillou S."/>
            <person name="Cros-Aarteil S."/>
            <person name="Calhoun S."/>
            <person name="Haridas S."/>
            <person name="Kuo A."/>
            <person name="Mondo S."/>
            <person name="Pangilinan J."/>
            <person name="Riley R."/>
            <person name="LaButti K."/>
            <person name="Andreopoulos B."/>
            <person name="Lipzen A."/>
            <person name="Chen C."/>
            <person name="Yan M."/>
            <person name="Daum C."/>
            <person name="Ng V."/>
            <person name="Clum A."/>
            <person name="Steindorff A."/>
            <person name="Ohm R.A."/>
            <person name="Martin F."/>
            <person name="Silar P."/>
            <person name="Natvig D.O."/>
            <person name="Lalanne C."/>
            <person name="Gautier V."/>
            <person name="Ament-Velasquez S.L."/>
            <person name="Kruys A."/>
            <person name="Hutchinson M.I."/>
            <person name="Powell A.J."/>
            <person name="Barry K."/>
            <person name="Miller A.N."/>
            <person name="Grigoriev I.V."/>
            <person name="Debuchy R."/>
            <person name="Gladieux P."/>
            <person name="Hiltunen Thoren M."/>
            <person name="Johannesson H."/>
        </authorList>
    </citation>
    <scope>NUCLEOTIDE SEQUENCE</scope>
    <source>
        <strain evidence="5">CBS 958.72</strain>
    </source>
</reference>
<dbReference type="CDD" id="cd00067">
    <property type="entry name" value="GAL4"/>
    <property type="match status" value="1"/>
</dbReference>
<name>A0AAE0ND73_9PEZI</name>
<keyword evidence="6" id="KW-1185">Reference proteome</keyword>
<dbReference type="GO" id="GO:0003677">
    <property type="term" value="F:DNA binding"/>
    <property type="evidence" value="ECO:0007669"/>
    <property type="project" value="InterPro"/>
</dbReference>
<dbReference type="AlphaFoldDB" id="A0AAE0ND73"/>
<evidence type="ECO:0000256" key="2">
    <source>
        <dbReference type="ARBA" id="ARBA00022723"/>
    </source>
</evidence>
<dbReference type="PROSITE" id="PS00463">
    <property type="entry name" value="ZN2_CY6_FUNGAL_1"/>
    <property type="match status" value="1"/>
</dbReference>
<dbReference type="Proteomes" id="UP001287356">
    <property type="component" value="Unassembled WGS sequence"/>
</dbReference>
<keyword evidence="3" id="KW-0539">Nucleus</keyword>
<sequence length="687" mass="76945">MAFTCQTCAKRKVKCDKANPICSSCRRGKLECSYQPPPPRWRKRKLDDDVDVLARLARYEVILQQHGLLEAADDAQSMTVAKEEPLQEPISLHWNEPAASGTGKLLAGQGTTRYIDSSLWRNLGDDQMQPLSDDDGNGSDNFEERQLAASGISGGPGYASDPLTEAFVGSRQLESLVRYHPTHALAMALWETHVENVEPICKVLHIPSTFEIIKTASQHPETVSKSNECLIFAVYHFAVFSMTDEDCLKKSGQSRAVLLQRYQLVTRQALVKASFLRTTDMSVLQALVLFLIPCRQFYDSHTYWILTGVAVRIGQRLGLHRDGEKLGLPPFDVQMRRRLFFQLLPLDGNASQVSGAGFSVLPDSWDTKQPLNIDDDQIWPGMTETPEEKKGATDMIFCLSRSTIGRIFAKAGKPASNGSGSAKFKDYNEAELTIREAEEEIEEKYIRYCDVVNPLHFLVMGLARSGITAMRLRIRLPRVRNQTATDAEVRELLQLAQKILDTDAAAYSHAGLIRKFRWHIKPFFLWGMWDSLILILTTLAKRCDLLSPAENDAAWDRIEQVYQNHDELLDPKRALHVAFGRLALKAFDVRSSADVPEPGFITALRSLPKITSQNRSKGEMDRGNDANQMDPKGDVLLSGDLLVPSNAILSDLLPEDFGIGTGNDFDLDTENWISWDQLIQDHQAQGS</sequence>
<protein>
    <submittedName>
        <fullName evidence="5">C6 transcription factor</fullName>
    </submittedName>
</protein>
<accession>A0AAE0ND73</accession>
<dbReference type="InterPro" id="IPR001138">
    <property type="entry name" value="Zn2Cys6_DnaBD"/>
</dbReference>
<dbReference type="Gene3D" id="4.10.240.10">
    <property type="entry name" value="Zn(2)-C6 fungal-type DNA-binding domain"/>
    <property type="match status" value="1"/>
</dbReference>
<organism evidence="5 6">
    <name type="scientific">Lasiosphaeria ovina</name>
    <dbReference type="NCBI Taxonomy" id="92902"/>
    <lineage>
        <taxon>Eukaryota</taxon>
        <taxon>Fungi</taxon>
        <taxon>Dikarya</taxon>
        <taxon>Ascomycota</taxon>
        <taxon>Pezizomycotina</taxon>
        <taxon>Sordariomycetes</taxon>
        <taxon>Sordariomycetidae</taxon>
        <taxon>Sordariales</taxon>
        <taxon>Lasiosphaeriaceae</taxon>
        <taxon>Lasiosphaeria</taxon>
    </lineage>
</organism>
<dbReference type="EMBL" id="JAULSN010000002">
    <property type="protein sequence ID" value="KAK3379123.1"/>
    <property type="molecule type" value="Genomic_DNA"/>
</dbReference>